<feature type="binding site" evidence="6">
    <location>
        <position position="111"/>
    </location>
    <ligand>
        <name>(6R)-10-formyltetrahydrofolate</name>
        <dbReference type="ChEBI" id="CHEBI:195366"/>
    </ligand>
</feature>
<comment type="pathway">
    <text evidence="1 6">Purine metabolism; IMP biosynthesis via de novo pathway; N(2)-formyl-N(1)-(5-phospho-D-ribosyl)glycinamide from N(1)-(5-phospho-D-ribosyl)glycinamide (10-formyl THF route): step 1/1.</text>
</comment>
<dbReference type="PROSITE" id="PS00373">
    <property type="entry name" value="GART"/>
    <property type="match status" value="1"/>
</dbReference>
<feature type="site" description="Raises pKa of active site His" evidence="6">
    <location>
        <position position="149"/>
    </location>
</feature>
<comment type="function">
    <text evidence="6">Catalyzes the transfer of a formyl group from 10-formyltetrahydrofolate to 5-phospho-ribosyl-glycinamide (GAR), producing 5-phospho-ribosyl-N-formylglycinamide (FGAR) and tetrahydrofolate.</text>
</comment>
<dbReference type="InterPro" id="IPR004607">
    <property type="entry name" value="GART"/>
</dbReference>
<evidence type="ECO:0000256" key="6">
    <source>
        <dbReference type="HAMAP-Rule" id="MF_01930"/>
    </source>
</evidence>
<evidence type="ECO:0000256" key="4">
    <source>
        <dbReference type="ARBA" id="ARBA00038440"/>
    </source>
</evidence>
<dbReference type="NCBIfam" id="TIGR00639">
    <property type="entry name" value="PurN"/>
    <property type="match status" value="1"/>
</dbReference>
<evidence type="ECO:0000256" key="2">
    <source>
        <dbReference type="ARBA" id="ARBA00022679"/>
    </source>
</evidence>
<dbReference type="GO" id="GO:0004644">
    <property type="term" value="F:phosphoribosylglycinamide formyltransferase activity"/>
    <property type="evidence" value="ECO:0007669"/>
    <property type="project" value="UniProtKB-EC"/>
</dbReference>
<feature type="binding site" evidence="6">
    <location>
        <position position="69"/>
    </location>
    <ligand>
        <name>(6R)-10-formyltetrahydrofolate</name>
        <dbReference type="ChEBI" id="CHEBI:195366"/>
    </ligand>
</feature>
<keyword evidence="3 6" id="KW-0658">Purine biosynthesis</keyword>
<feature type="binding site" evidence="6">
    <location>
        <begin position="16"/>
        <end position="18"/>
    </location>
    <ligand>
        <name>N(1)-(5-phospho-beta-D-ribosyl)glycinamide</name>
        <dbReference type="ChEBI" id="CHEBI:143788"/>
    </ligand>
</feature>
<keyword evidence="9" id="KW-1185">Reference proteome</keyword>
<reference evidence="9" key="1">
    <citation type="journal article" date="2019" name="Int. J. Syst. Evol. Microbiol.">
        <title>The Global Catalogue of Microorganisms (GCM) 10K type strain sequencing project: providing services to taxonomists for standard genome sequencing and annotation.</title>
        <authorList>
            <consortium name="The Broad Institute Genomics Platform"/>
            <consortium name="The Broad Institute Genome Sequencing Center for Infectious Disease"/>
            <person name="Wu L."/>
            <person name="Ma J."/>
        </authorList>
    </citation>
    <scope>NUCLEOTIDE SEQUENCE [LARGE SCALE GENOMIC DNA]</scope>
    <source>
        <strain evidence="9">KCTC 52231</strain>
    </source>
</reference>
<dbReference type="InterPro" id="IPR036477">
    <property type="entry name" value="Formyl_transf_N_sf"/>
</dbReference>
<dbReference type="EC" id="2.1.2.2" evidence="6"/>
<feature type="active site" description="Proton donor" evidence="6">
    <location>
        <position position="113"/>
    </location>
</feature>
<keyword evidence="2 6" id="KW-0808">Transferase</keyword>
<dbReference type="Pfam" id="PF00551">
    <property type="entry name" value="Formyl_trans_N"/>
    <property type="match status" value="1"/>
</dbReference>
<organism evidence="8 9">
    <name type="scientific">Ciceribacter thiooxidans</name>
    <dbReference type="NCBI Taxonomy" id="1969821"/>
    <lineage>
        <taxon>Bacteria</taxon>
        <taxon>Pseudomonadati</taxon>
        <taxon>Pseudomonadota</taxon>
        <taxon>Alphaproteobacteria</taxon>
        <taxon>Hyphomicrobiales</taxon>
        <taxon>Rhizobiaceae</taxon>
        <taxon>Ciceribacter</taxon>
    </lineage>
</organism>
<dbReference type="PANTHER" id="PTHR43369:SF2">
    <property type="entry name" value="PHOSPHORIBOSYLGLYCINAMIDE FORMYLTRANSFERASE"/>
    <property type="match status" value="1"/>
</dbReference>
<dbReference type="Gene3D" id="3.40.50.170">
    <property type="entry name" value="Formyl transferase, N-terminal domain"/>
    <property type="match status" value="1"/>
</dbReference>
<comment type="similarity">
    <text evidence="4 6">Belongs to the GART family.</text>
</comment>
<dbReference type="CDD" id="cd08645">
    <property type="entry name" value="FMT_core_GART"/>
    <property type="match status" value="1"/>
</dbReference>
<gene>
    <name evidence="6 8" type="primary">purN</name>
    <name evidence="8" type="ORF">ACFOHV_18185</name>
</gene>
<dbReference type="PANTHER" id="PTHR43369">
    <property type="entry name" value="PHOSPHORIBOSYLGLYCINAMIDE FORMYLTRANSFERASE"/>
    <property type="match status" value="1"/>
</dbReference>
<accession>A0ABV7I9U4</accession>
<dbReference type="RefSeq" id="WP_182304562.1">
    <property type="nucleotide sequence ID" value="NZ_CP059896.1"/>
</dbReference>
<comment type="catalytic activity">
    <reaction evidence="5 6">
        <text>N(1)-(5-phospho-beta-D-ribosyl)glycinamide + (6R)-10-formyltetrahydrofolate = N(2)-formyl-N(1)-(5-phospho-beta-D-ribosyl)glycinamide + (6S)-5,6,7,8-tetrahydrofolate + H(+)</text>
        <dbReference type="Rhea" id="RHEA:15053"/>
        <dbReference type="ChEBI" id="CHEBI:15378"/>
        <dbReference type="ChEBI" id="CHEBI:57453"/>
        <dbReference type="ChEBI" id="CHEBI:143788"/>
        <dbReference type="ChEBI" id="CHEBI:147286"/>
        <dbReference type="ChEBI" id="CHEBI:195366"/>
        <dbReference type="EC" id="2.1.2.2"/>
    </reaction>
</comment>
<name>A0ABV7I9U4_9HYPH</name>
<dbReference type="InterPro" id="IPR001555">
    <property type="entry name" value="GART_AS"/>
</dbReference>
<evidence type="ECO:0000256" key="3">
    <source>
        <dbReference type="ARBA" id="ARBA00022755"/>
    </source>
</evidence>
<sequence>MTTPRKRVVVFISGGGSNMMALLAATEATDFPAEIVGVISDKASAGGLARAAAKGIPTFVFERKAYAGKAEHEAAILAKLGELAPDLICLAGYMRLLSADFIRPYEGRILNIHPSLLPLFPGLHTHQRAIDAGMRVSGCTVHYVTAGMDEGPVIAQSVVPILPGDTEDSLAARVLTIEHRSYPLALKLVAEGKVHMLADGTVERTGFFGDPAATLVSA</sequence>
<evidence type="ECO:0000259" key="7">
    <source>
        <dbReference type="Pfam" id="PF00551"/>
    </source>
</evidence>
<feature type="domain" description="Formyl transferase N-terminal" evidence="7">
    <location>
        <begin position="6"/>
        <end position="186"/>
    </location>
</feature>
<feature type="binding site" evidence="6">
    <location>
        <begin position="94"/>
        <end position="97"/>
    </location>
    <ligand>
        <name>(6R)-10-formyltetrahydrofolate</name>
        <dbReference type="ChEBI" id="CHEBI:195366"/>
    </ligand>
</feature>
<evidence type="ECO:0000313" key="8">
    <source>
        <dbReference type="EMBL" id="MFC3165217.1"/>
    </source>
</evidence>
<dbReference type="Proteomes" id="UP001595647">
    <property type="component" value="Unassembled WGS sequence"/>
</dbReference>
<dbReference type="HAMAP" id="MF_01930">
    <property type="entry name" value="PurN"/>
    <property type="match status" value="1"/>
</dbReference>
<proteinExistence type="inferred from homology"/>
<dbReference type="EMBL" id="JBHRTG010000019">
    <property type="protein sequence ID" value="MFC3165217.1"/>
    <property type="molecule type" value="Genomic_DNA"/>
</dbReference>
<dbReference type="InterPro" id="IPR002376">
    <property type="entry name" value="Formyl_transf_N"/>
</dbReference>
<evidence type="ECO:0000256" key="5">
    <source>
        <dbReference type="ARBA" id="ARBA00047664"/>
    </source>
</evidence>
<evidence type="ECO:0000313" key="9">
    <source>
        <dbReference type="Proteomes" id="UP001595647"/>
    </source>
</evidence>
<evidence type="ECO:0000256" key="1">
    <source>
        <dbReference type="ARBA" id="ARBA00005054"/>
    </source>
</evidence>
<protein>
    <recommendedName>
        <fullName evidence="6">Phosphoribosylglycinamide formyltransferase</fullName>
        <ecNumber evidence="6">2.1.2.2</ecNumber>
    </recommendedName>
    <alternativeName>
        <fullName evidence="6">5'-phosphoribosylglycinamide transformylase</fullName>
    </alternativeName>
    <alternativeName>
        <fullName evidence="6">GAR transformylase</fullName>
        <shortName evidence="6">GART</shortName>
    </alternativeName>
</protein>
<dbReference type="SUPFAM" id="SSF53328">
    <property type="entry name" value="Formyltransferase"/>
    <property type="match status" value="1"/>
</dbReference>
<comment type="caution">
    <text evidence="8">The sequence shown here is derived from an EMBL/GenBank/DDBJ whole genome shotgun (WGS) entry which is preliminary data.</text>
</comment>